<keyword evidence="4" id="KW-1185">Reference proteome</keyword>
<accession>A0A836HAY9</accession>
<evidence type="ECO:0008006" key="5">
    <source>
        <dbReference type="Google" id="ProtNLM"/>
    </source>
</evidence>
<evidence type="ECO:0000256" key="1">
    <source>
        <dbReference type="SAM" id="Coils"/>
    </source>
</evidence>
<comment type="caution">
    <text evidence="3">The sequence shown here is derived from an EMBL/GenBank/DDBJ whole genome shotgun (WGS) entry which is preliminary data.</text>
</comment>
<evidence type="ECO:0000256" key="2">
    <source>
        <dbReference type="SAM" id="MobiDB-lite"/>
    </source>
</evidence>
<organism evidence="3 4">
    <name type="scientific">Porcisia hertigi</name>
    <dbReference type="NCBI Taxonomy" id="2761500"/>
    <lineage>
        <taxon>Eukaryota</taxon>
        <taxon>Discoba</taxon>
        <taxon>Euglenozoa</taxon>
        <taxon>Kinetoplastea</taxon>
        <taxon>Metakinetoplastina</taxon>
        <taxon>Trypanosomatida</taxon>
        <taxon>Trypanosomatidae</taxon>
        <taxon>Leishmaniinae</taxon>
        <taxon>Porcisia</taxon>
    </lineage>
</organism>
<evidence type="ECO:0000313" key="4">
    <source>
        <dbReference type="Proteomes" id="UP000674318"/>
    </source>
</evidence>
<sequence length="869" mass="91884">MPRTEVGMDGREIGVRLPPGIYRTASSVSPMDTNCESACASTGVPGPEGITAVLADTRHRFRQLRELRRELSGRPLPNPASEAAAAAGVLETLSMRASSASPPLPTTDFPAQAPPSLTCAPTAVSFGLPLDRLPADDPVTRSVLRTAAAERALRLQQIENDELKRAILVQRLESAEMQSVIDRLSSELTATGQTVLRQTATMKSLAAEMERQDAYHLIKERRSSRAEAAALVAAGSSSGGSSAQPLLSHPQPVQLTQQMEKLASENAALRQQVSDLSLGLCGKLRGTPGIEQIDKEEDAAEGEIGSGRWLRLARAELQRLVHALAAILLGDRLALGRARVDTERVYEVELSGMTCLAPLDTQRNSKDASFPPARVNRVVCVFGPYNMDDLLLRFQAVAEDAGASTRSARKCAKTSAQVPQSCTLYAMRDTCGRLSISLYEDVVDRQARGGPSRSTDTSAPAATATVAIRTLIATALADSRDFSTVATTSGVHTVHLATDKGVPIGTATFRVRVTELQHQRYRGYGDVNGLTDSAGRQRPSPCLPHIAGADSVSKQPHRGQSRGCMLSPSRDDDFTPVNEPPPSVHSSDCPRTPLPAPAGDAKSGRSSEAPPGCVLETGGCQTNLLPVLSAASGDSQKTVRNPVEAVPSVGMSTTSEVPLEGCEPLDKSETASTAPAKTTRIPLGSASVPLPPHVSVPSPPPSSVALLSEPAASSFSVPPPPPAALVPAPPPSSTPPTAPLALPTSAIRIHIKEVRDLCECRSGEAVEDMLNDCFLCVVVLIDGEPVFTAPRRWNSMHTVWSAAEGTWTSALSIGQEVRFEVRNEDMVRCQASLPASEILDTRGEREVALVSASGGNTCGLLTLDFKGPV</sequence>
<dbReference type="Proteomes" id="UP000674318">
    <property type="component" value="Unassembled WGS sequence"/>
</dbReference>
<protein>
    <recommendedName>
        <fullName evidence="5">C2 domain-containing protein</fullName>
    </recommendedName>
</protein>
<feature type="region of interest" description="Disordered" evidence="2">
    <location>
        <begin position="712"/>
        <end position="737"/>
    </location>
</feature>
<name>A0A836HAY9_9TRYP</name>
<feature type="compositionally biased region" description="Pro residues" evidence="2">
    <location>
        <begin position="717"/>
        <end position="737"/>
    </location>
</feature>
<dbReference type="GeneID" id="94286209"/>
<reference evidence="3 4" key="1">
    <citation type="submission" date="2021-02" db="EMBL/GenBank/DDBJ databases">
        <title>Porcisia hertigi Genome sequencing and assembly.</title>
        <authorList>
            <person name="Almutairi H."/>
            <person name="Gatherer D."/>
        </authorList>
    </citation>
    <scope>NUCLEOTIDE SEQUENCE [LARGE SCALE GENOMIC DNA]</scope>
    <source>
        <strain evidence="3 4">C119</strain>
    </source>
</reference>
<feature type="region of interest" description="Disordered" evidence="2">
    <location>
        <begin position="524"/>
        <end position="614"/>
    </location>
</feature>
<gene>
    <name evidence="3" type="ORF">JKF63_00079</name>
</gene>
<dbReference type="OrthoDB" id="273824at2759"/>
<dbReference type="KEGG" id="phet:94286209"/>
<dbReference type="AlphaFoldDB" id="A0A836HAY9"/>
<evidence type="ECO:0000313" key="3">
    <source>
        <dbReference type="EMBL" id="KAG5489961.1"/>
    </source>
</evidence>
<feature type="coiled-coil region" evidence="1">
    <location>
        <begin position="146"/>
        <end position="178"/>
    </location>
</feature>
<dbReference type="RefSeq" id="XP_067752289.1">
    <property type="nucleotide sequence ID" value="XM_067896132.1"/>
</dbReference>
<proteinExistence type="predicted"/>
<dbReference type="EMBL" id="JAFJZO010000036">
    <property type="protein sequence ID" value="KAG5489961.1"/>
    <property type="molecule type" value="Genomic_DNA"/>
</dbReference>
<feature type="region of interest" description="Disordered" evidence="2">
    <location>
        <begin position="649"/>
        <end position="676"/>
    </location>
</feature>
<keyword evidence="1" id="KW-0175">Coiled coil</keyword>